<evidence type="ECO:0000313" key="2">
    <source>
        <dbReference type="Proteomes" id="UP000006395"/>
    </source>
</evidence>
<gene>
    <name evidence="1" type="ordered locus">SiH_2582</name>
</gene>
<keyword evidence="2" id="KW-1185">Reference proteome</keyword>
<reference evidence="1 2" key="1">
    <citation type="journal article" date="2011" name="J. Bacteriol.">
        <title>Genome analyses of icelandic strains of Sulfolobus islandicus, model organisms for genetic and virus-host interaction studies.</title>
        <authorList>
            <person name="Guo L."/>
            <person name="Brugger K."/>
            <person name="Liu C."/>
            <person name="Shah S.A."/>
            <person name="Zheng H."/>
            <person name="Zhu Y."/>
            <person name="Wang S."/>
            <person name="Lillestol R.K."/>
            <person name="Chen L."/>
            <person name="Frank J."/>
            <person name="Prangishvili D."/>
            <person name="Paulin L."/>
            <person name="She Q."/>
            <person name="Huang L."/>
            <person name="Garrett R.A."/>
        </authorList>
    </citation>
    <scope>NUCLEOTIDE SEQUENCE [LARGE SCALE GENOMIC DNA]</scope>
    <source>
        <strain evidence="1 2">HVE10/4</strain>
    </source>
</reference>
<accession>F0NMH5</accession>
<proteinExistence type="predicted"/>
<dbReference type="HOGENOM" id="CLU_1431715_0_0_2"/>
<sequence length="193" mass="22543">MGEKVNPRICSLMTTLWTHSDKLYKALINAGASEEVAKQIVKEMDERVKNREKISTDEIRRYVLTRLQQLEPEVADAWQFYDRIFKGRITFENGKAIVVDKGRLYLGRKVKDFNGKGLENSEQVKEILDEIKEDMEYGLSPKVVNARLYALFMGVLHKKDMSESEKEKAIKYINEFRESLGWKPYELKYPLKG</sequence>
<evidence type="ECO:0000313" key="1">
    <source>
        <dbReference type="EMBL" id="ADX83919.1"/>
    </source>
</evidence>
<name>F0NMH5_SACI0</name>
<dbReference type="AlphaFoldDB" id="F0NMH5"/>
<dbReference type="KEGG" id="sih:SiH_2582"/>
<protein>
    <submittedName>
        <fullName evidence="1">ATP-cone domain protein</fullName>
    </submittedName>
</protein>
<dbReference type="Proteomes" id="UP000006395">
    <property type="component" value="Chromosome"/>
</dbReference>
<dbReference type="EMBL" id="CP002426">
    <property type="protein sequence ID" value="ADX83919.1"/>
    <property type="molecule type" value="Genomic_DNA"/>
</dbReference>
<organism evidence="1 2">
    <name type="scientific">Saccharolobus islandicus (strain HVE10/4)</name>
    <name type="common">Sulfolobus islandicus</name>
    <dbReference type="NCBI Taxonomy" id="930943"/>
    <lineage>
        <taxon>Archaea</taxon>
        <taxon>Thermoproteota</taxon>
        <taxon>Thermoprotei</taxon>
        <taxon>Sulfolobales</taxon>
        <taxon>Sulfolobaceae</taxon>
        <taxon>Saccharolobus</taxon>
    </lineage>
</organism>